<name>A0A0F9LX95_9ZZZZ</name>
<evidence type="ECO:0000313" key="1">
    <source>
        <dbReference type="EMBL" id="KKM61687.1"/>
    </source>
</evidence>
<comment type="caution">
    <text evidence="1">The sequence shown here is derived from an EMBL/GenBank/DDBJ whole genome shotgun (WGS) entry which is preliminary data.</text>
</comment>
<dbReference type="EMBL" id="LAZR01011436">
    <property type="protein sequence ID" value="KKM61687.1"/>
    <property type="molecule type" value="Genomic_DNA"/>
</dbReference>
<sequence>HHPEKRKEDWPGWASVDKLINSCFLCRMAKGDCDNCLGTWGPDDYAYSDAGGRDTCESIYTKDGWRSHGLYTLWLFAWDNKNWGERIRLAQLIRDIVKED</sequence>
<accession>A0A0F9LX95</accession>
<gene>
    <name evidence="1" type="ORF">LCGC14_1529320</name>
</gene>
<dbReference type="AlphaFoldDB" id="A0A0F9LX95"/>
<organism evidence="1">
    <name type="scientific">marine sediment metagenome</name>
    <dbReference type="NCBI Taxonomy" id="412755"/>
    <lineage>
        <taxon>unclassified sequences</taxon>
        <taxon>metagenomes</taxon>
        <taxon>ecological metagenomes</taxon>
    </lineage>
</organism>
<feature type="non-terminal residue" evidence="1">
    <location>
        <position position="1"/>
    </location>
</feature>
<reference evidence="1" key="1">
    <citation type="journal article" date="2015" name="Nature">
        <title>Complex archaea that bridge the gap between prokaryotes and eukaryotes.</title>
        <authorList>
            <person name="Spang A."/>
            <person name="Saw J.H."/>
            <person name="Jorgensen S.L."/>
            <person name="Zaremba-Niedzwiedzka K."/>
            <person name="Martijn J."/>
            <person name="Lind A.E."/>
            <person name="van Eijk R."/>
            <person name="Schleper C."/>
            <person name="Guy L."/>
            <person name="Ettema T.J."/>
        </authorList>
    </citation>
    <scope>NUCLEOTIDE SEQUENCE</scope>
</reference>
<proteinExistence type="predicted"/>
<protein>
    <submittedName>
        <fullName evidence="1">Uncharacterized protein</fullName>
    </submittedName>
</protein>